<evidence type="ECO:0000313" key="2">
    <source>
        <dbReference type="EMBL" id="NOU49120.1"/>
    </source>
</evidence>
<feature type="transmembrane region" description="Helical" evidence="1">
    <location>
        <begin position="43"/>
        <end position="70"/>
    </location>
</feature>
<reference evidence="2 3" key="1">
    <citation type="submission" date="2020-04" db="EMBL/GenBank/DDBJ databases">
        <title>Pseudoalteromonas caenipelagi sp. nov., isolated from a tidal flat.</title>
        <authorList>
            <person name="Park S."/>
            <person name="Yoon J.-H."/>
        </authorList>
    </citation>
    <scope>NUCLEOTIDE SEQUENCE [LARGE SCALE GENOMIC DNA]</scope>
    <source>
        <strain evidence="2 3">JBTF-M23</strain>
    </source>
</reference>
<protein>
    <submittedName>
        <fullName evidence="2">Uncharacterized protein</fullName>
    </submittedName>
</protein>
<dbReference type="Proteomes" id="UP000586305">
    <property type="component" value="Unassembled WGS sequence"/>
</dbReference>
<sequence>MSALASYKQSVLIVSCALYLVSLCLPALHFAEQASLAGYSLLLWGWWGVVTLDPAWFANPLFIIALVHCYLKGYKRAAIYSGGALVLALSSFKAKQWFFNEGGGTPITGLGVGFYIWIVAIIVLLTFNLVLARQAHKKADHPR</sequence>
<accession>A0A849V8M1</accession>
<gene>
    <name evidence="2" type="ORF">HG263_00955</name>
</gene>
<feature type="transmembrane region" description="Helical" evidence="1">
    <location>
        <begin position="12"/>
        <end position="31"/>
    </location>
</feature>
<evidence type="ECO:0000256" key="1">
    <source>
        <dbReference type="SAM" id="Phobius"/>
    </source>
</evidence>
<keyword evidence="1" id="KW-1133">Transmembrane helix</keyword>
<keyword evidence="1" id="KW-0812">Transmembrane</keyword>
<proteinExistence type="predicted"/>
<name>A0A849V8M1_9GAMM</name>
<dbReference type="AlphaFoldDB" id="A0A849V8M1"/>
<comment type="caution">
    <text evidence="2">The sequence shown here is derived from an EMBL/GenBank/DDBJ whole genome shotgun (WGS) entry which is preliminary data.</text>
</comment>
<dbReference type="EMBL" id="JABBPG010000001">
    <property type="protein sequence ID" value="NOU49120.1"/>
    <property type="molecule type" value="Genomic_DNA"/>
</dbReference>
<keyword evidence="3" id="KW-1185">Reference proteome</keyword>
<feature type="transmembrane region" description="Helical" evidence="1">
    <location>
        <begin position="77"/>
        <end position="94"/>
    </location>
</feature>
<evidence type="ECO:0000313" key="3">
    <source>
        <dbReference type="Proteomes" id="UP000586305"/>
    </source>
</evidence>
<dbReference type="RefSeq" id="WP_171624218.1">
    <property type="nucleotide sequence ID" value="NZ_JABBPG010000001.1"/>
</dbReference>
<feature type="transmembrane region" description="Helical" evidence="1">
    <location>
        <begin position="114"/>
        <end position="132"/>
    </location>
</feature>
<keyword evidence="1" id="KW-0472">Membrane</keyword>
<organism evidence="2 3">
    <name type="scientific">Pseudoalteromonas caenipelagi</name>
    <dbReference type="NCBI Taxonomy" id="2726988"/>
    <lineage>
        <taxon>Bacteria</taxon>
        <taxon>Pseudomonadati</taxon>
        <taxon>Pseudomonadota</taxon>
        <taxon>Gammaproteobacteria</taxon>
        <taxon>Alteromonadales</taxon>
        <taxon>Pseudoalteromonadaceae</taxon>
        <taxon>Pseudoalteromonas</taxon>
    </lineage>
</organism>